<name>A0AAV5VBE1_9BILA</name>
<keyword evidence="2" id="KW-1185">Reference proteome</keyword>
<dbReference type="Proteomes" id="UP001432322">
    <property type="component" value="Unassembled WGS sequence"/>
</dbReference>
<gene>
    <name evidence="1" type="ORF">PFISCL1PPCAC_6537</name>
</gene>
<evidence type="ECO:0000313" key="1">
    <source>
        <dbReference type="EMBL" id="GMT15240.1"/>
    </source>
</evidence>
<dbReference type="AlphaFoldDB" id="A0AAV5VBE1"/>
<protein>
    <recommendedName>
        <fullName evidence="3">Chitin-binding type-2 domain-containing protein</fullName>
    </recommendedName>
</protein>
<feature type="non-terminal residue" evidence="1">
    <location>
        <position position="66"/>
    </location>
</feature>
<organism evidence="1 2">
    <name type="scientific">Pristionchus fissidentatus</name>
    <dbReference type="NCBI Taxonomy" id="1538716"/>
    <lineage>
        <taxon>Eukaryota</taxon>
        <taxon>Metazoa</taxon>
        <taxon>Ecdysozoa</taxon>
        <taxon>Nematoda</taxon>
        <taxon>Chromadorea</taxon>
        <taxon>Rhabditida</taxon>
        <taxon>Rhabditina</taxon>
        <taxon>Diplogasteromorpha</taxon>
        <taxon>Diplogasteroidea</taxon>
        <taxon>Neodiplogasteridae</taxon>
        <taxon>Pristionchus</taxon>
    </lineage>
</organism>
<dbReference type="EMBL" id="BTSY01000002">
    <property type="protein sequence ID" value="GMT15240.1"/>
    <property type="molecule type" value="Genomic_DNA"/>
</dbReference>
<accession>A0AAV5VBE1</accession>
<feature type="non-terminal residue" evidence="1">
    <location>
        <position position="1"/>
    </location>
</feature>
<comment type="caution">
    <text evidence="1">The sequence shown here is derived from an EMBL/GenBank/DDBJ whole genome shotgun (WGS) entry which is preliminary data.</text>
</comment>
<evidence type="ECO:0000313" key="2">
    <source>
        <dbReference type="Proteomes" id="UP001432322"/>
    </source>
</evidence>
<sequence length="66" mass="7762">SIRCDANQRFKIKKGLETEEVPLKIRCAKKKACDLKYYYFDSDCDQNKEVCMQPALYQSEEFICGK</sequence>
<evidence type="ECO:0008006" key="3">
    <source>
        <dbReference type="Google" id="ProtNLM"/>
    </source>
</evidence>
<proteinExistence type="predicted"/>
<reference evidence="1" key="1">
    <citation type="submission" date="2023-10" db="EMBL/GenBank/DDBJ databases">
        <title>Genome assembly of Pristionchus species.</title>
        <authorList>
            <person name="Yoshida K."/>
            <person name="Sommer R.J."/>
        </authorList>
    </citation>
    <scope>NUCLEOTIDE SEQUENCE</scope>
    <source>
        <strain evidence="1">RS5133</strain>
    </source>
</reference>